<name>A0ACC2C896_DIPCM</name>
<protein>
    <submittedName>
        <fullName evidence="1">Uncharacterized protein</fullName>
    </submittedName>
</protein>
<evidence type="ECO:0000313" key="2">
    <source>
        <dbReference type="Proteomes" id="UP001162992"/>
    </source>
</evidence>
<evidence type="ECO:0000313" key="1">
    <source>
        <dbReference type="EMBL" id="KAJ7538175.1"/>
    </source>
</evidence>
<dbReference type="EMBL" id="CM055102">
    <property type="protein sequence ID" value="KAJ7538175.1"/>
    <property type="molecule type" value="Genomic_DNA"/>
</dbReference>
<gene>
    <name evidence="1" type="ORF">O6H91_11G037000</name>
</gene>
<reference evidence="2" key="1">
    <citation type="journal article" date="2024" name="Proc. Natl. Acad. Sci. U.S.A.">
        <title>Extraordinary preservation of gene collinearity over three hundred million years revealed in homosporous lycophytes.</title>
        <authorList>
            <person name="Li C."/>
            <person name="Wickell D."/>
            <person name="Kuo L.Y."/>
            <person name="Chen X."/>
            <person name="Nie B."/>
            <person name="Liao X."/>
            <person name="Peng D."/>
            <person name="Ji J."/>
            <person name="Jenkins J."/>
            <person name="Williams M."/>
            <person name="Shu S."/>
            <person name="Plott C."/>
            <person name="Barry K."/>
            <person name="Rajasekar S."/>
            <person name="Grimwood J."/>
            <person name="Han X."/>
            <person name="Sun S."/>
            <person name="Hou Z."/>
            <person name="He W."/>
            <person name="Dai G."/>
            <person name="Sun C."/>
            <person name="Schmutz J."/>
            <person name="Leebens-Mack J.H."/>
            <person name="Li F.W."/>
            <person name="Wang L."/>
        </authorList>
    </citation>
    <scope>NUCLEOTIDE SEQUENCE [LARGE SCALE GENOMIC DNA]</scope>
    <source>
        <strain evidence="2">cv. PW_Plant_1</strain>
    </source>
</reference>
<accession>A0ACC2C896</accession>
<organism evidence="1 2">
    <name type="scientific">Diphasiastrum complanatum</name>
    <name type="common">Issler's clubmoss</name>
    <name type="synonym">Lycopodium complanatum</name>
    <dbReference type="NCBI Taxonomy" id="34168"/>
    <lineage>
        <taxon>Eukaryota</taxon>
        <taxon>Viridiplantae</taxon>
        <taxon>Streptophyta</taxon>
        <taxon>Embryophyta</taxon>
        <taxon>Tracheophyta</taxon>
        <taxon>Lycopodiopsida</taxon>
        <taxon>Lycopodiales</taxon>
        <taxon>Lycopodiaceae</taxon>
        <taxon>Lycopodioideae</taxon>
        <taxon>Diphasiastrum</taxon>
    </lineage>
</organism>
<proteinExistence type="predicted"/>
<sequence length="784" mass="84152">MLRASLSRSRRGIGRTFKDGNRNTRIVLNGCQSFDESISVREAHTSGLYVHHTIAEEEGRDFASAAVTVGLINALTRSKSGVGFFRPIENTGVQVYRSQLIKDVFKLKEDVGLMQGVSQIRAFELLTHDRLDELLEEVYQAYSSYKANHDLVVVEGTHLKGVGHDTLSLNAKVASTLGVPALLVTDAGLILRKGVGTFSNLNGGDWKKDVVDNAKLSDVGFKHENVDIVGALVHGIPNTDNYESLLELFKARKLSLMGAIPQDHVLQSVELCWHGQIQVQDLVKILNAELLVGAEESNLSKKVTKYIVATSQLDDLLAHLQKGGDSSVVITTGDRADIILGLISLKQLNQGSSIAALVLAGEPISPEVGQLLKMQSLSSSVPILSSRLSAFDTTAVLASLEGGIGSLTVQKFEHAKDLFDKHIQANVISNAVLQDYVVSANPISFQNSIFSCAKEHKQVIVLPEGEESRTIQAAAAVLERGLCDLVLLGNHQTISKTAEHHNVDISSARVIDPLSSQLDTYVDYFYESRKHKGLTKEQARKTLMEDPNYLGTCMVAMGEVDGMVSGAVHTTADTVRPALQIIKMEPGIKVVSSVFFMCLPHTILAYGDCAINPNPTSEELATIAISSADTAAAFGISPYVAMLSYATGDSNKGPLIDKVADATAIAKSQRPDLLIEGPYQYDAAVNPDIASRKVKGSNIKVAGKANVLIFPDLNASNIAYKAVQQSTGAVAVGPVLQGLRKPVNDLSRGCTVEDIVVTIAVTAVQAIYRKEKAVAKDATVLSAA</sequence>
<dbReference type="Proteomes" id="UP001162992">
    <property type="component" value="Chromosome 11"/>
</dbReference>
<comment type="caution">
    <text evidence="1">The sequence shown here is derived from an EMBL/GenBank/DDBJ whole genome shotgun (WGS) entry which is preliminary data.</text>
</comment>
<keyword evidence="2" id="KW-1185">Reference proteome</keyword>